<sequence length="169" mass="18505">MVLVLAHDSPRGIGINAPQSARGTDGTNAMATITTLDSVTAAMLLAPLHSSVPVTPPTVPLAYTETQAGSSCWRDSAGRNRLRPMMDIWLALVHSTDSALAWQSLQLEALAHWPHQRRIPHVTLLMDGWCPVPRSVPPFEHWLWVPPMKSRPRHQDHGCRAHPVVCGGV</sequence>
<reference evidence="1" key="1">
    <citation type="submission" date="2020-05" db="UniProtKB">
        <authorList>
            <consortium name="EnsemblMetazoa"/>
        </authorList>
    </citation>
    <scope>IDENTIFICATION</scope>
    <source>
        <strain evidence="1">MAF</strain>
    </source>
</reference>
<dbReference type="VEuPathDB" id="VectorBase:AMEM014128"/>
<organism evidence="1 2">
    <name type="scientific">Anopheles merus</name>
    <name type="common">Mosquito</name>
    <dbReference type="NCBI Taxonomy" id="30066"/>
    <lineage>
        <taxon>Eukaryota</taxon>
        <taxon>Metazoa</taxon>
        <taxon>Ecdysozoa</taxon>
        <taxon>Arthropoda</taxon>
        <taxon>Hexapoda</taxon>
        <taxon>Insecta</taxon>
        <taxon>Pterygota</taxon>
        <taxon>Neoptera</taxon>
        <taxon>Endopterygota</taxon>
        <taxon>Diptera</taxon>
        <taxon>Nematocera</taxon>
        <taxon>Culicoidea</taxon>
        <taxon>Culicidae</taxon>
        <taxon>Anophelinae</taxon>
        <taxon>Anopheles</taxon>
    </lineage>
</organism>
<protein>
    <submittedName>
        <fullName evidence="1">Uncharacterized protein</fullName>
    </submittedName>
</protein>
<dbReference type="Proteomes" id="UP000075903">
    <property type="component" value="Unassembled WGS sequence"/>
</dbReference>
<evidence type="ECO:0000313" key="2">
    <source>
        <dbReference type="Proteomes" id="UP000075903"/>
    </source>
</evidence>
<proteinExistence type="predicted"/>
<dbReference type="EnsemblMetazoa" id="AMEM014128-RA">
    <property type="protein sequence ID" value="AMEM014128-PA"/>
    <property type="gene ID" value="AMEM014128"/>
</dbReference>
<name>A0A182VFI8_ANOME</name>
<keyword evidence="2" id="KW-1185">Reference proteome</keyword>
<dbReference type="AlphaFoldDB" id="A0A182VFI8"/>
<evidence type="ECO:0000313" key="1">
    <source>
        <dbReference type="EnsemblMetazoa" id="AMEM014128-PA"/>
    </source>
</evidence>
<accession>A0A182VFI8</accession>